<dbReference type="EMBL" id="CM017327">
    <property type="protein sequence ID" value="KAE8098930.1"/>
    <property type="molecule type" value="Genomic_DNA"/>
</dbReference>
<evidence type="ECO:0000313" key="1">
    <source>
        <dbReference type="EMBL" id="KAE8098930.1"/>
    </source>
</evidence>
<evidence type="ECO:0000313" key="2">
    <source>
        <dbReference type="Proteomes" id="UP000327013"/>
    </source>
</evidence>
<dbReference type="AlphaFoldDB" id="A0A5N6RL99"/>
<dbReference type="Proteomes" id="UP000327013">
    <property type="component" value="Chromosome 7"/>
</dbReference>
<organism evidence="1 2">
    <name type="scientific">Carpinus fangiana</name>
    <dbReference type="NCBI Taxonomy" id="176857"/>
    <lineage>
        <taxon>Eukaryota</taxon>
        <taxon>Viridiplantae</taxon>
        <taxon>Streptophyta</taxon>
        <taxon>Embryophyta</taxon>
        <taxon>Tracheophyta</taxon>
        <taxon>Spermatophyta</taxon>
        <taxon>Magnoliopsida</taxon>
        <taxon>eudicotyledons</taxon>
        <taxon>Gunneridae</taxon>
        <taxon>Pentapetalae</taxon>
        <taxon>rosids</taxon>
        <taxon>fabids</taxon>
        <taxon>Fagales</taxon>
        <taxon>Betulaceae</taxon>
        <taxon>Carpinus</taxon>
    </lineage>
</organism>
<accession>A0A5N6RL99</accession>
<protein>
    <submittedName>
        <fullName evidence="1">Uncharacterized protein</fullName>
    </submittedName>
</protein>
<gene>
    <name evidence="1" type="ORF">FH972_016955</name>
</gene>
<keyword evidence="2" id="KW-1185">Reference proteome</keyword>
<proteinExistence type="predicted"/>
<reference evidence="1 2" key="1">
    <citation type="submission" date="2019-06" db="EMBL/GenBank/DDBJ databases">
        <title>A chromosomal-level reference genome of Carpinus fangiana (Coryloideae, Betulaceae).</title>
        <authorList>
            <person name="Yang X."/>
            <person name="Wang Z."/>
            <person name="Zhang L."/>
            <person name="Hao G."/>
            <person name="Liu J."/>
            <person name="Yang Y."/>
        </authorList>
    </citation>
    <scope>NUCLEOTIDE SEQUENCE [LARGE SCALE GENOMIC DNA]</scope>
    <source>
        <strain evidence="1">Cfa_2016G</strain>
        <tissue evidence="1">Leaf</tissue>
    </source>
</reference>
<name>A0A5N6RL99_9ROSI</name>
<sequence>MGCRRRWLDGRYVVIWAVGRFGWCDLGGVRFGRCGDLGLWRDLGMVRSGWARASRRRDGVELCRQLDGSLGETVLRS</sequence>